<dbReference type="SMART" id="SM00408">
    <property type="entry name" value="IGc2"/>
    <property type="match status" value="3"/>
</dbReference>
<evidence type="ECO:0000256" key="6">
    <source>
        <dbReference type="PROSITE-ProRule" id="PRU00461"/>
    </source>
</evidence>
<feature type="domain" description="Ig-like" evidence="10">
    <location>
        <begin position="437"/>
        <end position="506"/>
    </location>
</feature>
<evidence type="ECO:0000256" key="4">
    <source>
        <dbReference type="ARBA" id="ARBA00023157"/>
    </source>
</evidence>
<dbReference type="PANTHER" id="PTHR46513">
    <property type="entry name" value="VITELLOGENIN RECEPTOR-LIKE PROTEIN-RELATED-RELATED"/>
    <property type="match status" value="1"/>
</dbReference>
<accession>A0AAN8J444</accession>
<dbReference type="AlphaFoldDB" id="A0AAN8J444"/>
<keyword evidence="1" id="KW-0245">EGF-like domain</keyword>
<dbReference type="Gene3D" id="2.60.40.10">
    <property type="entry name" value="Immunoglobulins"/>
    <property type="match status" value="2"/>
</dbReference>
<dbReference type="PROSITE" id="PS50835">
    <property type="entry name" value="IG_LIKE"/>
    <property type="match status" value="3"/>
</dbReference>
<evidence type="ECO:0000313" key="11">
    <source>
        <dbReference type="EMBL" id="KAK6166565.1"/>
    </source>
</evidence>
<feature type="transmembrane region" description="Helical" evidence="8">
    <location>
        <begin position="709"/>
        <end position="731"/>
    </location>
</feature>
<dbReference type="InterPro" id="IPR003598">
    <property type="entry name" value="Ig_sub2"/>
</dbReference>
<keyword evidence="8" id="KW-1133">Transmembrane helix</keyword>
<feature type="repeat" description="LDL-receptor class B" evidence="6">
    <location>
        <begin position="248"/>
        <end position="292"/>
    </location>
</feature>
<keyword evidence="2 9" id="KW-0732">Signal</keyword>
<evidence type="ECO:0000256" key="7">
    <source>
        <dbReference type="SAM" id="MobiDB-lite"/>
    </source>
</evidence>
<dbReference type="InterPro" id="IPR003599">
    <property type="entry name" value="Ig_sub"/>
</dbReference>
<feature type="region of interest" description="Disordered" evidence="7">
    <location>
        <begin position="752"/>
        <end position="786"/>
    </location>
</feature>
<evidence type="ECO:0000256" key="1">
    <source>
        <dbReference type="ARBA" id="ARBA00022536"/>
    </source>
</evidence>
<dbReference type="InterPro" id="IPR013783">
    <property type="entry name" value="Ig-like_fold"/>
</dbReference>
<feature type="chain" id="PRO_5042939474" description="Ig-like domain-containing protein" evidence="9">
    <location>
        <begin position="19"/>
        <end position="786"/>
    </location>
</feature>
<dbReference type="InterPro" id="IPR050778">
    <property type="entry name" value="Cueball_EGF_LRP_Nidogen"/>
</dbReference>
<dbReference type="SUPFAM" id="SSF63825">
    <property type="entry name" value="YWTD domain"/>
    <property type="match status" value="1"/>
</dbReference>
<dbReference type="Proteomes" id="UP001347796">
    <property type="component" value="Unassembled WGS sequence"/>
</dbReference>
<feature type="domain" description="Ig-like" evidence="10">
    <location>
        <begin position="511"/>
        <end position="597"/>
    </location>
</feature>
<dbReference type="Pfam" id="PF00058">
    <property type="entry name" value="Ldl_recept_b"/>
    <property type="match status" value="1"/>
</dbReference>
<evidence type="ECO:0000256" key="5">
    <source>
        <dbReference type="ARBA" id="ARBA00023180"/>
    </source>
</evidence>
<comment type="caution">
    <text evidence="11">The sequence shown here is derived from an EMBL/GenBank/DDBJ whole genome shotgun (WGS) entry which is preliminary data.</text>
</comment>
<sequence length="786" mass="86942">MIRILLLLLNYLLIPVVGKPYIETNPPILVEGNSAAITCSTLTGSVTTLNNNGVPLPDCTRGTVGCDLYIVSKTRNSLTVNITSVSRERDAGTWICKGSDFSIAQNIRVVARGEFLLSAENPRFALFKTDMRTRIHSILNMILGGAPGALSYDPTTNQIYWGENRNDIIRTADTEGNMAEVVTGTASTNTTSTVDGMAVDYINRLLYYTDTGPDTINVLSLDNYDYRLTLIDTGLDEPRGIALLPNKGRMYWTDWGIHAKIEVADMDGSNRRIFLSLENGTWPNGLTIDSQRNVLYWVNAKSDTIESVNLDGTNREILLQRNRTHYFAIVLMGDYLYFNDWLSPYMKRMKKTGGPRENFGSPLLIRSLGLYAFNSSEIEQGISVCKNSNCQQLCLPKQIGMFSCNCTNGFILRNNKCVEDKSKNTLKTSKNPLFVIKGRDLDIVCDFDISSQMPTSGYTWTKEGEVVNGQTGKVFSIKSVEMSDNGTYSCSARTDTGTRNSSADINIVYSPIVSMPSSIKVVENETLSLLCIATANPSVVHFKWSGPSNLDLSRYHFQVASNSTLILPYIRRTMAGEYTCIAANTIATSTAPVKPITTRKYNKTHVDVLYAPTDSMSQEIITVKRKSNVKIICPVDSNPVPSTYQWYDVDGKEVGSIKELVVNDVTTGSTFTCVVSIKLEPTNGQVRNITHKVTITINILNTVTYTGTIIAVVITLIIIIIIGVIAIVLLYRRGVFRGVTIPFQRFGKNTDNSPFANEDGNTKNESENRTHDPYINLGQPSVPSNI</sequence>
<dbReference type="InterPro" id="IPR000033">
    <property type="entry name" value="LDLR_classB_rpt"/>
</dbReference>
<evidence type="ECO:0000256" key="3">
    <source>
        <dbReference type="ARBA" id="ARBA00022737"/>
    </source>
</evidence>
<dbReference type="SMART" id="SM00135">
    <property type="entry name" value="LY"/>
    <property type="match status" value="5"/>
</dbReference>
<dbReference type="SUPFAM" id="SSF48726">
    <property type="entry name" value="Immunoglobulin"/>
    <property type="match status" value="3"/>
</dbReference>
<gene>
    <name evidence="11" type="ORF">SNE40_023222</name>
</gene>
<proteinExistence type="predicted"/>
<feature type="compositionally biased region" description="Basic and acidic residues" evidence="7">
    <location>
        <begin position="760"/>
        <end position="772"/>
    </location>
</feature>
<keyword evidence="4" id="KW-1015">Disulfide bond</keyword>
<feature type="signal peptide" evidence="9">
    <location>
        <begin position="1"/>
        <end position="18"/>
    </location>
</feature>
<keyword evidence="3" id="KW-0677">Repeat</keyword>
<evidence type="ECO:0000256" key="2">
    <source>
        <dbReference type="ARBA" id="ARBA00022729"/>
    </source>
</evidence>
<dbReference type="PROSITE" id="PS51120">
    <property type="entry name" value="LDLRB"/>
    <property type="match status" value="3"/>
</dbReference>
<reference evidence="11 12" key="1">
    <citation type="submission" date="2024-01" db="EMBL/GenBank/DDBJ databases">
        <title>The genome of the rayed Mediterranean limpet Patella caerulea (Linnaeus, 1758).</title>
        <authorList>
            <person name="Anh-Thu Weber A."/>
            <person name="Halstead-Nussloch G."/>
        </authorList>
    </citation>
    <scope>NUCLEOTIDE SEQUENCE [LARGE SCALE GENOMIC DNA]</scope>
    <source>
        <strain evidence="11">AATW-2023a</strain>
        <tissue evidence="11">Whole specimen</tissue>
    </source>
</reference>
<evidence type="ECO:0000313" key="12">
    <source>
        <dbReference type="Proteomes" id="UP001347796"/>
    </source>
</evidence>
<keyword evidence="12" id="KW-1185">Reference proteome</keyword>
<feature type="repeat" description="LDL-receptor class B" evidence="6">
    <location>
        <begin position="204"/>
        <end position="247"/>
    </location>
</feature>
<dbReference type="Pfam" id="PF13927">
    <property type="entry name" value="Ig_3"/>
    <property type="match status" value="1"/>
</dbReference>
<dbReference type="InterPro" id="IPR007110">
    <property type="entry name" value="Ig-like_dom"/>
</dbReference>
<dbReference type="Pfam" id="PF13895">
    <property type="entry name" value="Ig_2"/>
    <property type="match status" value="1"/>
</dbReference>
<dbReference type="PANTHER" id="PTHR46513:SF13">
    <property type="entry name" value="EGF-LIKE DOMAIN-CONTAINING PROTEIN"/>
    <property type="match status" value="1"/>
</dbReference>
<organism evidence="11 12">
    <name type="scientific">Patella caerulea</name>
    <name type="common">Rayed Mediterranean limpet</name>
    <dbReference type="NCBI Taxonomy" id="87958"/>
    <lineage>
        <taxon>Eukaryota</taxon>
        <taxon>Metazoa</taxon>
        <taxon>Spiralia</taxon>
        <taxon>Lophotrochozoa</taxon>
        <taxon>Mollusca</taxon>
        <taxon>Gastropoda</taxon>
        <taxon>Patellogastropoda</taxon>
        <taxon>Patelloidea</taxon>
        <taxon>Patellidae</taxon>
        <taxon>Patella</taxon>
    </lineage>
</organism>
<dbReference type="Gene3D" id="2.120.10.30">
    <property type="entry name" value="TolB, C-terminal domain"/>
    <property type="match status" value="1"/>
</dbReference>
<dbReference type="SMART" id="SM00409">
    <property type="entry name" value="IG"/>
    <property type="match status" value="4"/>
</dbReference>
<evidence type="ECO:0000256" key="9">
    <source>
        <dbReference type="SAM" id="SignalP"/>
    </source>
</evidence>
<evidence type="ECO:0000259" key="10">
    <source>
        <dbReference type="PROSITE" id="PS50835"/>
    </source>
</evidence>
<dbReference type="FunFam" id="2.120.10.30:FF:000241">
    <property type="entry name" value="Low-density lipoprotein receptor-related protein 6"/>
    <property type="match status" value="1"/>
</dbReference>
<dbReference type="EMBL" id="JAZGQO010000021">
    <property type="protein sequence ID" value="KAK6166565.1"/>
    <property type="molecule type" value="Genomic_DNA"/>
</dbReference>
<keyword evidence="8" id="KW-0472">Membrane</keyword>
<protein>
    <recommendedName>
        <fullName evidence="10">Ig-like domain-containing protein</fullName>
    </recommendedName>
</protein>
<evidence type="ECO:0000256" key="8">
    <source>
        <dbReference type="SAM" id="Phobius"/>
    </source>
</evidence>
<feature type="repeat" description="LDL-receptor class B" evidence="6">
    <location>
        <begin position="293"/>
        <end position="335"/>
    </location>
</feature>
<keyword evidence="8" id="KW-0812">Transmembrane</keyword>
<dbReference type="InterPro" id="IPR036179">
    <property type="entry name" value="Ig-like_dom_sf"/>
</dbReference>
<name>A0AAN8J444_PATCE</name>
<dbReference type="InterPro" id="IPR011042">
    <property type="entry name" value="6-blade_b-propeller_TolB-like"/>
</dbReference>
<feature type="domain" description="Ig-like" evidence="10">
    <location>
        <begin position="612"/>
        <end position="690"/>
    </location>
</feature>
<keyword evidence="5" id="KW-0325">Glycoprotein</keyword>